<keyword evidence="4 8" id="KW-0238">DNA-binding</keyword>
<dbReference type="InterPro" id="IPR003593">
    <property type="entry name" value="AAA+_ATPase"/>
</dbReference>
<dbReference type="PANTHER" id="PTHR32071">
    <property type="entry name" value="TRANSCRIPTIONAL REGULATORY PROTEIN"/>
    <property type="match status" value="1"/>
</dbReference>
<dbReference type="GO" id="GO:0043565">
    <property type="term" value="F:sequence-specific DNA binding"/>
    <property type="evidence" value="ECO:0007669"/>
    <property type="project" value="InterPro"/>
</dbReference>
<dbReference type="InterPro" id="IPR025943">
    <property type="entry name" value="Sigma_54_int_dom_ATP-bd_2"/>
</dbReference>
<organism evidence="8">
    <name type="scientific">Cupriavidus necator</name>
    <name type="common">Alcaligenes eutrophus</name>
    <name type="synonym">Ralstonia eutropha</name>
    <dbReference type="NCBI Taxonomy" id="106590"/>
    <lineage>
        <taxon>Bacteria</taxon>
        <taxon>Pseudomonadati</taxon>
        <taxon>Pseudomonadota</taxon>
        <taxon>Betaproteobacteria</taxon>
        <taxon>Burkholderiales</taxon>
        <taxon>Burkholderiaceae</taxon>
        <taxon>Cupriavidus</taxon>
    </lineage>
</organism>
<dbReference type="SMART" id="SM00382">
    <property type="entry name" value="AAA"/>
    <property type="match status" value="1"/>
</dbReference>
<gene>
    <name evidence="8" type="ORF">CNECB9_1890019</name>
</gene>
<accession>A0A1K0JGZ0</accession>
<dbReference type="Pfam" id="PF00158">
    <property type="entry name" value="Sigma54_activat"/>
    <property type="match status" value="1"/>
</dbReference>
<dbReference type="InterPro" id="IPR002078">
    <property type="entry name" value="Sigma_54_int"/>
</dbReference>
<evidence type="ECO:0000256" key="3">
    <source>
        <dbReference type="ARBA" id="ARBA00023015"/>
    </source>
</evidence>
<evidence type="ECO:0000256" key="4">
    <source>
        <dbReference type="ARBA" id="ARBA00023125"/>
    </source>
</evidence>
<evidence type="ECO:0000256" key="6">
    <source>
        <dbReference type="SAM" id="MobiDB-lite"/>
    </source>
</evidence>
<reference evidence="8" key="1">
    <citation type="submission" date="2016-09" db="EMBL/GenBank/DDBJ databases">
        <authorList>
            <person name="Capua I."/>
            <person name="De Benedictis P."/>
            <person name="Joannis T."/>
            <person name="Lombin L.H."/>
            <person name="Cattoli G."/>
        </authorList>
    </citation>
    <scope>NUCLEOTIDE SEQUENCE</scope>
    <source>
        <strain evidence="8">B9</strain>
    </source>
</reference>
<dbReference type="SUPFAM" id="SSF52540">
    <property type="entry name" value="P-loop containing nucleoside triphosphate hydrolases"/>
    <property type="match status" value="1"/>
</dbReference>
<dbReference type="InterPro" id="IPR002197">
    <property type="entry name" value="HTH_Fis"/>
</dbReference>
<protein>
    <submittedName>
        <fullName evidence="8">Response regulator-like protein containing sigma54 activator and Fis-type DNA-binding domains</fullName>
    </submittedName>
</protein>
<feature type="region of interest" description="Disordered" evidence="6">
    <location>
        <begin position="1"/>
        <end position="38"/>
    </location>
</feature>
<dbReference type="Pfam" id="PF25601">
    <property type="entry name" value="AAA_lid_14"/>
    <property type="match status" value="1"/>
</dbReference>
<dbReference type="Gene3D" id="3.40.50.300">
    <property type="entry name" value="P-loop containing nucleotide triphosphate hydrolases"/>
    <property type="match status" value="1"/>
</dbReference>
<dbReference type="PANTHER" id="PTHR32071:SF117">
    <property type="entry name" value="PTS-DEPENDENT DIHYDROXYACETONE KINASE OPERON REGULATORY PROTEIN-RELATED"/>
    <property type="match status" value="1"/>
</dbReference>
<dbReference type="PROSITE" id="PS50045">
    <property type="entry name" value="SIGMA54_INTERACT_4"/>
    <property type="match status" value="1"/>
</dbReference>
<evidence type="ECO:0000259" key="7">
    <source>
        <dbReference type="PROSITE" id="PS50045"/>
    </source>
</evidence>
<dbReference type="InterPro" id="IPR027417">
    <property type="entry name" value="P-loop_NTPase"/>
</dbReference>
<keyword evidence="2" id="KW-0067">ATP-binding</keyword>
<evidence type="ECO:0000256" key="1">
    <source>
        <dbReference type="ARBA" id="ARBA00022741"/>
    </source>
</evidence>
<feature type="domain" description="Sigma-54 factor interaction" evidence="7">
    <location>
        <begin position="48"/>
        <end position="276"/>
    </location>
</feature>
<dbReference type="AlphaFoldDB" id="A0A1K0JGZ0"/>
<evidence type="ECO:0000256" key="2">
    <source>
        <dbReference type="ARBA" id="ARBA00022840"/>
    </source>
</evidence>
<sequence>MPVTASTPQRSNAAPPSGQPSGHAASTSEPAREAAPRRAIPSQVSLLWESASPAMQRLLAQIERVAPTDVTMLAVGESGSGKEVVARAVHERSARRKGPFIAVNCGAIQPTLIESELFGHEKGGFTGAIEQKAGYFEQAHGGTLFLDEVTEMPLEMQIKLLRVLEGRTFHRVGGDTPIATDVRILAATNRDPVEAARAGHLREDLLYRLAVFPLHIPPLRERPDDIVPLARHFLAEYNAMERTDKAFSAASLERLVRYDWPGNVRELKNAVYRAFILADKVVEIGNPNLATQPPRPTTVDGVVSVRVGTTLADTQREIIMATLARFDGDKRQAARALGISLKTLYNRLDAYRSL</sequence>
<keyword evidence="3" id="KW-0805">Transcription regulation</keyword>
<evidence type="ECO:0000313" key="8">
    <source>
        <dbReference type="EMBL" id="SCU74559.1"/>
    </source>
</evidence>
<dbReference type="Gene3D" id="1.10.8.60">
    <property type="match status" value="1"/>
</dbReference>
<dbReference type="RefSeq" id="WP_340522047.1">
    <property type="nucleotide sequence ID" value="NZ_FMSH01000100.1"/>
</dbReference>
<feature type="compositionally biased region" description="Polar residues" evidence="6">
    <location>
        <begin position="1"/>
        <end position="14"/>
    </location>
</feature>
<proteinExistence type="predicted"/>
<dbReference type="PROSITE" id="PS00676">
    <property type="entry name" value="SIGMA54_INTERACT_2"/>
    <property type="match status" value="1"/>
</dbReference>
<dbReference type="EMBL" id="FMSH01000100">
    <property type="protein sequence ID" value="SCU74559.1"/>
    <property type="molecule type" value="Genomic_DNA"/>
</dbReference>
<keyword evidence="5" id="KW-0804">Transcription</keyword>
<dbReference type="CDD" id="cd00009">
    <property type="entry name" value="AAA"/>
    <property type="match status" value="1"/>
</dbReference>
<dbReference type="PROSITE" id="PS00688">
    <property type="entry name" value="SIGMA54_INTERACT_3"/>
    <property type="match status" value="1"/>
</dbReference>
<name>A0A1K0JGZ0_CUPNE</name>
<dbReference type="InterPro" id="IPR058031">
    <property type="entry name" value="AAA_lid_NorR"/>
</dbReference>
<dbReference type="InterPro" id="IPR009057">
    <property type="entry name" value="Homeodomain-like_sf"/>
</dbReference>
<dbReference type="SUPFAM" id="SSF46689">
    <property type="entry name" value="Homeodomain-like"/>
    <property type="match status" value="1"/>
</dbReference>
<dbReference type="Gene3D" id="1.10.10.60">
    <property type="entry name" value="Homeodomain-like"/>
    <property type="match status" value="1"/>
</dbReference>
<dbReference type="GO" id="GO:0005524">
    <property type="term" value="F:ATP binding"/>
    <property type="evidence" value="ECO:0007669"/>
    <property type="project" value="UniProtKB-KW"/>
</dbReference>
<keyword evidence="1" id="KW-0547">Nucleotide-binding</keyword>
<dbReference type="FunFam" id="3.40.50.300:FF:000006">
    <property type="entry name" value="DNA-binding transcriptional regulator NtrC"/>
    <property type="match status" value="1"/>
</dbReference>
<evidence type="ECO:0000256" key="5">
    <source>
        <dbReference type="ARBA" id="ARBA00023163"/>
    </source>
</evidence>
<dbReference type="Pfam" id="PF02954">
    <property type="entry name" value="HTH_8"/>
    <property type="match status" value="1"/>
</dbReference>
<dbReference type="InterPro" id="IPR025944">
    <property type="entry name" value="Sigma_54_int_dom_CS"/>
</dbReference>
<dbReference type="GO" id="GO:0006355">
    <property type="term" value="P:regulation of DNA-templated transcription"/>
    <property type="evidence" value="ECO:0007669"/>
    <property type="project" value="InterPro"/>
</dbReference>